<dbReference type="SUPFAM" id="SSF57184">
    <property type="entry name" value="Growth factor receptor domain"/>
    <property type="match status" value="2"/>
</dbReference>
<dbReference type="InterPro" id="IPR001304">
    <property type="entry name" value="C-type_lectin-like"/>
</dbReference>
<dbReference type="InterPro" id="IPR057350">
    <property type="entry name" value="THBD"/>
</dbReference>
<evidence type="ECO:0000256" key="2">
    <source>
        <dbReference type="ARBA" id="ARBA00004613"/>
    </source>
</evidence>
<evidence type="ECO:0000256" key="9">
    <source>
        <dbReference type="ARBA" id="ARBA00022737"/>
    </source>
</evidence>
<gene>
    <name evidence="19" type="primary">Thbd</name>
    <name evidence="19" type="ORF">ODOGUJ_R08769</name>
</gene>
<dbReference type="PROSITE" id="PS00010">
    <property type="entry name" value="ASX_HYDROXYL"/>
    <property type="match status" value="2"/>
</dbReference>
<dbReference type="SMART" id="SM00181">
    <property type="entry name" value="EGF"/>
    <property type="match status" value="6"/>
</dbReference>
<keyword evidence="9" id="KW-0677">Repeat</keyword>
<dbReference type="InterPro" id="IPR000152">
    <property type="entry name" value="EGF-type_Asp/Asn_hydroxyl_site"/>
</dbReference>
<evidence type="ECO:0000256" key="3">
    <source>
        <dbReference type="ARBA" id="ARBA00022525"/>
    </source>
</evidence>
<feature type="domain" description="C-type lectin" evidence="18">
    <location>
        <begin position="33"/>
        <end position="145"/>
    </location>
</feature>
<organism evidence="19 20">
    <name type="scientific">Odontophorus gujanensis</name>
    <name type="common">marbled wood quail</name>
    <dbReference type="NCBI Taxonomy" id="886794"/>
    <lineage>
        <taxon>Eukaryota</taxon>
        <taxon>Metazoa</taxon>
        <taxon>Chordata</taxon>
        <taxon>Craniata</taxon>
        <taxon>Vertebrata</taxon>
        <taxon>Euteleostomi</taxon>
        <taxon>Archelosauria</taxon>
        <taxon>Archosauria</taxon>
        <taxon>Dinosauria</taxon>
        <taxon>Saurischia</taxon>
        <taxon>Theropoda</taxon>
        <taxon>Coelurosauria</taxon>
        <taxon>Aves</taxon>
        <taxon>Neognathae</taxon>
        <taxon>Galloanserae</taxon>
        <taxon>Galliformes</taxon>
        <taxon>Odontophoridae</taxon>
        <taxon>Odontophorus</taxon>
    </lineage>
</organism>
<keyword evidence="12" id="KW-1015">Disulfide bond</keyword>
<evidence type="ECO:0000256" key="13">
    <source>
        <dbReference type="ARBA" id="ARBA00023180"/>
    </source>
</evidence>
<dbReference type="PIRSF" id="PIRSF001775">
    <property type="entry name" value="CD93/CD141"/>
    <property type="match status" value="1"/>
</dbReference>
<dbReference type="InterPro" id="IPR001881">
    <property type="entry name" value="EGF-like_Ca-bd_dom"/>
</dbReference>
<keyword evidence="5" id="KW-0597">Phosphoprotein</keyword>
<dbReference type="InterPro" id="IPR051505">
    <property type="entry name" value="C-type_lectin_domain"/>
</dbReference>
<dbReference type="GO" id="GO:0016020">
    <property type="term" value="C:membrane"/>
    <property type="evidence" value="ECO:0007669"/>
    <property type="project" value="UniProtKB-SubCell"/>
</dbReference>
<keyword evidence="6 15" id="KW-0812">Transmembrane</keyword>
<dbReference type="InterPro" id="IPR016187">
    <property type="entry name" value="CTDL_fold"/>
</dbReference>
<name>A0A7K9Z346_9GALL</name>
<feature type="non-terminal residue" evidence="19">
    <location>
        <position position="1"/>
    </location>
</feature>
<dbReference type="EMBL" id="VXAB01015557">
    <property type="protein sequence ID" value="NXJ16752.1"/>
    <property type="molecule type" value="Genomic_DNA"/>
</dbReference>
<protein>
    <submittedName>
        <fullName evidence="19">TRBM protein</fullName>
    </submittedName>
</protein>
<dbReference type="Pfam" id="PF00059">
    <property type="entry name" value="Lectin_C"/>
    <property type="match status" value="1"/>
</dbReference>
<evidence type="ECO:0000256" key="16">
    <source>
        <dbReference type="SAM" id="SignalP"/>
    </source>
</evidence>
<dbReference type="Pfam" id="PF00008">
    <property type="entry name" value="EGF"/>
    <property type="match status" value="1"/>
</dbReference>
<dbReference type="Pfam" id="PF25444">
    <property type="entry name" value="THBD"/>
    <property type="match status" value="1"/>
</dbReference>
<dbReference type="SMART" id="SM00034">
    <property type="entry name" value="CLECT"/>
    <property type="match status" value="1"/>
</dbReference>
<dbReference type="Proteomes" id="UP000522663">
    <property type="component" value="Unassembled WGS sequence"/>
</dbReference>
<dbReference type="PRINTS" id="PR00907">
    <property type="entry name" value="THRMBOMODULN"/>
</dbReference>
<dbReference type="Gene3D" id="2.10.25.10">
    <property type="entry name" value="Laminin"/>
    <property type="match status" value="5"/>
</dbReference>
<dbReference type="SMART" id="SM00179">
    <property type="entry name" value="EGF_CA"/>
    <property type="match status" value="4"/>
</dbReference>
<evidence type="ECO:0000256" key="10">
    <source>
        <dbReference type="ARBA" id="ARBA00022989"/>
    </source>
</evidence>
<evidence type="ECO:0000259" key="18">
    <source>
        <dbReference type="PROSITE" id="PS50041"/>
    </source>
</evidence>
<keyword evidence="4 14" id="KW-0245">EGF-like domain</keyword>
<proteinExistence type="predicted"/>
<dbReference type="FunFam" id="2.10.25.10:FF:000014">
    <property type="entry name" value="Latent-transforming growth factor beta-binding protein 3"/>
    <property type="match status" value="1"/>
</dbReference>
<evidence type="ECO:0000256" key="8">
    <source>
        <dbReference type="ARBA" id="ARBA00022734"/>
    </source>
</evidence>
<feature type="non-terminal residue" evidence="19">
    <location>
        <position position="545"/>
    </location>
</feature>
<evidence type="ECO:0000256" key="11">
    <source>
        <dbReference type="ARBA" id="ARBA00023136"/>
    </source>
</evidence>
<evidence type="ECO:0000256" key="6">
    <source>
        <dbReference type="ARBA" id="ARBA00022692"/>
    </source>
</evidence>
<dbReference type="InterPro" id="IPR009030">
    <property type="entry name" value="Growth_fac_rcpt_cys_sf"/>
</dbReference>
<comment type="subcellular location">
    <subcellularLocation>
        <location evidence="1">Membrane</location>
        <topology evidence="1">Single-pass type I membrane protein</topology>
    </subcellularLocation>
    <subcellularLocation>
        <location evidence="2">Secreted</location>
    </subcellularLocation>
</comment>
<keyword evidence="7 16" id="KW-0732">Signal</keyword>
<evidence type="ECO:0000259" key="17">
    <source>
        <dbReference type="PROSITE" id="PS50026"/>
    </source>
</evidence>
<dbReference type="GO" id="GO:0030246">
    <property type="term" value="F:carbohydrate binding"/>
    <property type="evidence" value="ECO:0007669"/>
    <property type="project" value="UniProtKB-KW"/>
</dbReference>
<dbReference type="PROSITE" id="PS50041">
    <property type="entry name" value="C_TYPE_LECTIN_2"/>
    <property type="match status" value="1"/>
</dbReference>
<dbReference type="InterPro" id="IPR016186">
    <property type="entry name" value="C-type_lectin-like/link_sf"/>
</dbReference>
<feature type="domain" description="EGF-like" evidence="17">
    <location>
        <begin position="416"/>
        <end position="453"/>
    </location>
</feature>
<evidence type="ECO:0000256" key="14">
    <source>
        <dbReference type="PROSITE-ProRule" id="PRU00076"/>
    </source>
</evidence>
<comment type="caution">
    <text evidence="19">The sequence shown here is derived from an EMBL/GenBank/DDBJ whole genome shotgun (WGS) entry which is preliminary data.</text>
</comment>
<dbReference type="GO" id="GO:0005509">
    <property type="term" value="F:calcium ion binding"/>
    <property type="evidence" value="ECO:0007669"/>
    <property type="project" value="InterPro"/>
</dbReference>
<dbReference type="Gene3D" id="3.10.100.10">
    <property type="entry name" value="Mannose-Binding Protein A, subunit A"/>
    <property type="match status" value="1"/>
</dbReference>
<dbReference type="InterPro" id="IPR018097">
    <property type="entry name" value="EGF_Ca-bd_CS"/>
</dbReference>
<evidence type="ECO:0000256" key="1">
    <source>
        <dbReference type="ARBA" id="ARBA00004479"/>
    </source>
</evidence>
<evidence type="ECO:0000256" key="5">
    <source>
        <dbReference type="ARBA" id="ARBA00022553"/>
    </source>
</evidence>
<dbReference type="InterPro" id="IPR049883">
    <property type="entry name" value="NOTCH1_EGF-like"/>
</dbReference>
<dbReference type="PANTHER" id="PTHR14789:SF9">
    <property type="entry name" value="THROMBOMODULIN"/>
    <property type="match status" value="1"/>
</dbReference>
<evidence type="ECO:0000313" key="20">
    <source>
        <dbReference type="Proteomes" id="UP000522663"/>
    </source>
</evidence>
<keyword evidence="8" id="KW-0430">Lectin</keyword>
<evidence type="ECO:0000256" key="4">
    <source>
        <dbReference type="ARBA" id="ARBA00022536"/>
    </source>
</evidence>
<dbReference type="SUPFAM" id="SSF56436">
    <property type="entry name" value="C-type lectin-like"/>
    <property type="match status" value="1"/>
</dbReference>
<dbReference type="PANTHER" id="PTHR14789">
    <property type="entry name" value="CHONDROLECTIN VARIANT CHODLFDELTAE"/>
    <property type="match status" value="1"/>
</dbReference>
<dbReference type="PROSITE" id="PS01186">
    <property type="entry name" value="EGF_2"/>
    <property type="match status" value="2"/>
</dbReference>
<dbReference type="PROSITE" id="PS50026">
    <property type="entry name" value="EGF_3"/>
    <property type="match status" value="1"/>
</dbReference>
<accession>A0A7K9Z346</accession>
<evidence type="ECO:0000256" key="7">
    <source>
        <dbReference type="ARBA" id="ARBA00022729"/>
    </source>
</evidence>
<dbReference type="Pfam" id="PF07645">
    <property type="entry name" value="EGF_CA"/>
    <property type="match status" value="2"/>
</dbReference>
<reference evidence="19 20" key="1">
    <citation type="submission" date="2019-09" db="EMBL/GenBank/DDBJ databases">
        <title>Bird 10,000 Genomes (B10K) Project - Family phase.</title>
        <authorList>
            <person name="Zhang G."/>
        </authorList>
    </citation>
    <scope>NUCLEOTIDE SEQUENCE [LARGE SCALE GENOMIC DNA]</scope>
    <source>
        <strain evidence="19">B10K-DU-001-53</strain>
        <tissue evidence="19">Muscle</tissue>
    </source>
</reference>
<evidence type="ECO:0000313" key="19">
    <source>
        <dbReference type="EMBL" id="NXJ16752.1"/>
    </source>
</evidence>
<comment type="caution">
    <text evidence="14">Lacks conserved residue(s) required for the propagation of feature annotation.</text>
</comment>
<keyword evidence="10 15" id="KW-1133">Transmembrane helix</keyword>
<evidence type="ECO:0000256" key="15">
    <source>
        <dbReference type="SAM" id="Phobius"/>
    </source>
</evidence>
<dbReference type="GO" id="GO:0005576">
    <property type="term" value="C:extracellular region"/>
    <property type="evidence" value="ECO:0007669"/>
    <property type="project" value="UniProtKB-SubCell"/>
</dbReference>
<dbReference type="CDD" id="cd00054">
    <property type="entry name" value="EGF_CA"/>
    <property type="match status" value="1"/>
</dbReference>
<feature type="signal peptide" evidence="16">
    <location>
        <begin position="1"/>
        <end position="20"/>
    </location>
</feature>
<keyword evidence="20" id="KW-1185">Reference proteome</keyword>
<evidence type="ECO:0000256" key="12">
    <source>
        <dbReference type="ARBA" id="ARBA00023157"/>
    </source>
</evidence>
<keyword evidence="3" id="KW-0964">Secreted</keyword>
<dbReference type="PROSITE" id="PS01187">
    <property type="entry name" value="EGF_CA"/>
    <property type="match status" value="2"/>
</dbReference>
<keyword evidence="11 15" id="KW-0472">Membrane</keyword>
<keyword evidence="13" id="KW-0325">Glycoprotein</keyword>
<sequence>MRRLPLPLLLAAMGLGIGLGEPEPLAPSGTQCVEHDCFAVFWAPGPFASASAACERHGGHLMTVRSTVAEDAIGLLLRDRGGRLWLGLRLPTVCTEPAQRLRGFQWVTGDVRTDYDNWALSGRRCGQRCVAVSRELSWEERRCEEPADGFLCEYNYPDSCQRLPTADGTSVTYRTPFGADGRDLVVLPPGSTAFVSPLGLRLRCEAAAAGEKMRWGRSEPGAWPCSLANGGCEGSCEELDGAPRCVCPAVKKLGPDGRGCVSPCADAPCHHHCVPDGERFHCMCSEGYWLGTDGSSCHDVDDCNRVPKVCDQVCHNTEGGFECYCHRGYEMVDGHCTPVSNCSTGPCDHICEDVPGGYRCSCHDGYVVDLKNPNQCVQQCENGVCLAECDFSGLSCECPSGFVTDHPPDGVTLCVDIDECENNYCEHYCNNTHGSYVCHCQPGYVLFDTNHCRHDSLEDGVDEYSGDSDSTLPIPGLDPPKAEHLHPGVLVGITVGVLCTALVLLAVGYHLARKHCHPPSSMEYKCGSPREKEMGLQQVSTSQKL</sequence>
<dbReference type="OrthoDB" id="4062651at2759"/>
<dbReference type="AlphaFoldDB" id="A0A7K9Z346"/>
<dbReference type="InterPro" id="IPR000742">
    <property type="entry name" value="EGF"/>
</dbReference>
<feature type="transmembrane region" description="Helical" evidence="15">
    <location>
        <begin position="489"/>
        <end position="512"/>
    </location>
</feature>
<feature type="chain" id="PRO_5029455009" evidence="16">
    <location>
        <begin position="21"/>
        <end position="545"/>
    </location>
</feature>